<dbReference type="InterPro" id="IPR023631">
    <property type="entry name" value="Amidase_dom"/>
</dbReference>
<protein>
    <submittedName>
        <fullName evidence="3">Fatty acid amide hydrolase</fullName>
    </submittedName>
</protein>
<reference evidence="3 4" key="1">
    <citation type="submission" date="2017-01" db="EMBL/GenBank/DDBJ databases">
        <authorList>
            <person name="Varghese N."/>
            <person name="Submissions S."/>
        </authorList>
    </citation>
    <scope>NUCLEOTIDE SEQUENCE [LARGE SCALE GENOMIC DNA]</scope>
    <source>
        <strain evidence="3 4">ATCC 23464</strain>
    </source>
</reference>
<dbReference type="InterPro" id="IPR020556">
    <property type="entry name" value="Amidase_CS"/>
</dbReference>
<accession>A0ABY1JP71</accession>
<dbReference type="RefSeq" id="WP_068581442.1">
    <property type="nucleotide sequence ID" value="NZ_FTNK01000002.1"/>
</dbReference>
<evidence type="ECO:0000259" key="2">
    <source>
        <dbReference type="Pfam" id="PF01425"/>
    </source>
</evidence>
<dbReference type="EMBL" id="FTNK01000002">
    <property type="protein sequence ID" value="SIQ52828.1"/>
    <property type="molecule type" value="Genomic_DNA"/>
</dbReference>
<dbReference type="SUPFAM" id="SSF75304">
    <property type="entry name" value="Amidase signature (AS) enzymes"/>
    <property type="match status" value="1"/>
</dbReference>
<dbReference type="InterPro" id="IPR036928">
    <property type="entry name" value="AS_sf"/>
</dbReference>
<sequence>MELYRLSANDLAKGIRNKEFTSVQVVQSFIERIQRVNKDINAIAIMMFENAISEAITCDQMLANGELRGPLHGVPVTIKESIHLVGTPSTWGIEGKDELIAEDDPSVARLKKAGAIILAKTNAMQLLMGCETFNPIYGRTNNPWNLERTSGGSSGGEGAAIAYLCSSLGLGTDIGGSIRTPAHFCGIHGLKPTPGIIPQHPPQGISHIQREASSMSSIGPLARTVGDLTLAFEILSEQTMNIQRIKGLKIGVWTNDHILPPSPSITRIIKEAGHVLEEAGAEVVPYELPQIKENMQYFFGMMCGDGGKGIDQTMGLSKQEYPIQKIRNVQKMGNIKRKLAVSALKLLKQEIVSSVILPFTGAKTKEEYQELVSRREEYQALILNDLRDNNIDALICPIFPTPALYHNGSKNLSYEGAYNSLINFLGFPAGAFAYSFVRDGEEMIERDPTDKVLHAAMEAEKNSVGLPVGLQVVSIPHHENIVLSIMDHLEQSSQLRSDYPPKESIVVFK</sequence>
<dbReference type="GO" id="GO:0016787">
    <property type="term" value="F:hydrolase activity"/>
    <property type="evidence" value="ECO:0007669"/>
    <property type="project" value="UniProtKB-KW"/>
</dbReference>
<name>A0ABY1JP71_9BACL</name>
<evidence type="ECO:0000313" key="4">
    <source>
        <dbReference type="Proteomes" id="UP000186666"/>
    </source>
</evidence>
<evidence type="ECO:0000256" key="1">
    <source>
        <dbReference type="ARBA" id="ARBA00022801"/>
    </source>
</evidence>
<gene>
    <name evidence="3" type="ORF">SAMN05421578_102427</name>
</gene>
<proteinExistence type="predicted"/>
<dbReference type="Gene3D" id="3.90.1300.10">
    <property type="entry name" value="Amidase signature (AS) domain"/>
    <property type="match status" value="1"/>
</dbReference>
<dbReference type="PIRSF" id="PIRSF001221">
    <property type="entry name" value="Amidase_fungi"/>
    <property type="match status" value="1"/>
</dbReference>
<dbReference type="PANTHER" id="PTHR45847:SF6">
    <property type="entry name" value="FATTY ACID AMIDE HYDROLASE"/>
    <property type="match status" value="1"/>
</dbReference>
<organism evidence="3 4">
    <name type="scientific">Paenibacillus macquariensis</name>
    <dbReference type="NCBI Taxonomy" id="948756"/>
    <lineage>
        <taxon>Bacteria</taxon>
        <taxon>Bacillati</taxon>
        <taxon>Bacillota</taxon>
        <taxon>Bacilli</taxon>
        <taxon>Bacillales</taxon>
        <taxon>Paenibacillaceae</taxon>
        <taxon>Paenibacillus</taxon>
    </lineage>
</organism>
<comment type="caution">
    <text evidence="3">The sequence shown here is derived from an EMBL/GenBank/DDBJ whole genome shotgun (WGS) entry which is preliminary data.</text>
</comment>
<feature type="domain" description="Amidase" evidence="2">
    <location>
        <begin position="25"/>
        <end position="483"/>
    </location>
</feature>
<dbReference type="PANTHER" id="PTHR45847">
    <property type="entry name" value="FATTY ACID AMIDE HYDROLASE"/>
    <property type="match status" value="1"/>
</dbReference>
<evidence type="ECO:0000313" key="3">
    <source>
        <dbReference type="EMBL" id="SIQ52828.1"/>
    </source>
</evidence>
<keyword evidence="4" id="KW-1185">Reference proteome</keyword>
<dbReference type="InterPro" id="IPR052096">
    <property type="entry name" value="Endocannabinoid_amidase"/>
</dbReference>
<keyword evidence="1 3" id="KW-0378">Hydrolase</keyword>
<dbReference type="Proteomes" id="UP000186666">
    <property type="component" value="Unassembled WGS sequence"/>
</dbReference>
<dbReference type="PROSITE" id="PS00571">
    <property type="entry name" value="AMIDASES"/>
    <property type="match status" value="1"/>
</dbReference>
<dbReference type="Pfam" id="PF01425">
    <property type="entry name" value="Amidase"/>
    <property type="match status" value="1"/>
</dbReference>